<dbReference type="EC" id="2.7.7.101" evidence="12"/>
<keyword evidence="9" id="KW-0460">Magnesium</keyword>
<dbReference type="Gene3D" id="1.20.50.20">
    <property type="entry name" value="DnaG, RNA polymerase domain, helical bundle"/>
    <property type="match status" value="1"/>
</dbReference>
<dbReference type="Gene3D" id="3.90.580.10">
    <property type="entry name" value="Zinc finger, CHC2-type domain"/>
    <property type="match status" value="1"/>
</dbReference>
<dbReference type="InterPro" id="IPR013173">
    <property type="entry name" value="DNA_primase_DnaG_DnaB-bd_dom"/>
</dbReference>
<evidence type="ECO:0000256" key="11">
    <source>
        <dbReference type="ARBA" id="ARBA00023163"/>
    </source>
</evidence>
<dbReference type="SUPFAM" id="SSF56731">
    <property type="entry name" value="DNA primase core"/>
    <property type="match status" value="1"/>
</dbReference>
<proteinExistence type="inferred from homology"/>
<keyword evidence="2 12" id="KW-0639">Primosome</keyword>
<evidence type="ECO:0000256" key="7">
    <source>
        <dbReference type="ARBA" id="ARBA00022771"/>
    </source>
</evidence>
<dbReference type="InterPro" id="IPR006295">
    <property type="entry name" value="DNA_primase_DnaG"/>
</dbReference>
<feature type="compositionally biased region" description="Pro residues" evidence="13">
    <location>
        <begin position="434"/>
        <end position="443"/>
    </location>
</feature>
<evidence type="ECO:0000256" key="4">
    <source>
        <dbReference type="ARBA" id="ARBA00022695"/>
    </source>
</evidence>
<dbReference type="InterPro" id="IPR016136">
    <property type="entry name" value="DNA_helicase_N/primase_C"/>
</dbReference>
<keyword evidence="3 12" id="KW-0808">Transferase</keyword>
<dbReference type="PROSITE" id="PS50880">
    <property type="entry name" value="TOPRIM"/>
    <property type="match status" value="1"/>
</dbReference>
<dbReference type="Pfam" id="PF08278">
    <property type="entry name" value="DnaG_DnaB_bind"/>
    <property type="match status" value="1"/>
</dbReference>
<keyword evidence="1 12" id="KW-0240">DNA-directed RNA polymerase</keyword>
<keyword evidence="6 12" id="KW-0479">Metal-binding</keyword>
<dbReference type="NCBIfam" id="TIGR01391">
    <property type="entry name" value="dnaG"/>
    <property type="match status" value="1"/>
</dbReference>
<evidence type="ECO:0000256" key="9">
    <source>
        <dbReference type="ARBA" id="ARBA00022842"/>
    </source>
</evidence>
<evidence type="ECO:0000256" key="10">
    <source>
        <dbReference type="ARBA" id="ARBA00023125"/>
    </source>
</evidence>
<organism evidence="15 16">
    <name type="scientific">Congregibacter brevis</name>
    <dbReference type="NCBI Taxonomy" id="3081201"/>
    <lineage>
        <taxon>Bacteria</taxon>
        <taxon>Pseudomonadati</taxon>
        <taxon>Pseudomonadota</taxon>
        <taxon>Gammaproteobacteria</taxon>
        <taxon>Cellvibrionales</taxon>
        <taxon>Halieaceae</taxon>
        <taxon>Congregibacter</taxon>
    </lineage>
</organism>
<dbReference type="Pfam" id="PF10410">
    <property type="entry name" value="DnaB_bind"/>
    <property type="match status" value="1"/>
</dbReference>
<dbReference type="InterPro" id="IPR036977">
    <property type="entry name" value="DNA_primase_Znf_CHC2"/>
</dbReference>
<evidence type="ECO:0000256" key="12">
    <source>
        <dbReference type="HAMAP-Rule" id="MF_00974"/>
    </source>
</evidence>
<dbReference type="Gene3D" id="3.90.980.10">
    <property type="entry name" value="DNA primase, catalytic core, N-terminal domain"/>
    <property type="match status" value="1"/>
</dbReference>
<dbReference type="InterPro" id="IPR030846">
    <property type="entry name" value="DnaG_bac"/>
</dbReference>
<accession>A0ABZ0ICW7</accession>
<comment type="catalytic activity">
    <reaction evidence="12">
        <text>ssDNA + n NTP = ssDNA/pppN(pN)n-1 hybrid + (n-1) diphosphate.</text>
        <dbReference type="EC" id="2.7.7.101"/>
    </reaction>
</comment>
<keyword evidence="16" id="KW-1185">Reference proteome</keyword>
<dbReference type="InterPro" id="IPR006171">
    <property type="entry name" value="TOPRIM_dom"/>
</dbReference>
<dbReference type="EMBL" id="CP136865">
    <property type="protein sequence ID" value="WOJ96950.1"/>
    <property type="molecule type" value="Genomic_DNA"/>
</dbReference>
<dbReference type="Proteomes" id="UP001626549">
    <property type="component" value="Chromosome"/>
</dbReference>
<dbReference type="SMART" id="SM00766">
    <property type="entry name" value="DnaG_DnaB_bind"/>
    <property type="match status" value="1"/>
</dbReference>
<evidence type="ECO:0000259" key="14">
    <source>
        <dbReference type="PROSITE" id="PS50880"/>
    </source>
</evidence>
<keyword evidence="8 12" id="KW-0862">Zinc</keyword>
<dbReference type="Gene3D" id="3.40.1360.10">
    <property type="match status" value="1"/>
</dbReference>
<dbReference type="InterPro" id="IPR050219">
    <property type="entry name" value="DnaG_primase"/>
</dbReference>
<comment type="subunit">
    <text evidence="12">Monomer. Interacts with DnaB.</text>
</comment>
<dbReference type="SUPFAM" id="SSF117023">
    <property type="entry name" value="DNA primase DnaG, C-terminal domain"/>
    <property type="match status" value="1"/>
</dbReference>
<dbReference type="CDD" id="cd03364">
    <property type="entry name" value="TOPRIM_DnaG_primases"/>
    <property type="match status" value="1"/>
</dbReference>
<gene>
    <name evidence="12 15" type="primary">dnaG</name>
    <name evidence="15" type="ORF">R0137_17165</name>
</gene>
<dbReference type="SUPFAM" id="SSF57783">
    <property type="entry name" value="Zinc beta-ribbon"/>
    <property type="match status" value="1"/>
</dbReference>
<dbReference type="Gene3D" id="1.10.860.10">
    <property type="entry name" value="DNAb Helicase, Chain A"/>
    <property type="match status" value="1"/>
</dbReference>
<dbReference type="SMART" id="SM00400">
    <property type="entry name" value="ZnF_CHCC"/>
    <property type="match status" value="1"/>
</dbReference>
<evidence type="ECO:0000256" key="2">
    <source>
        <dbReference type="ARBA" id="ARBA00022515"/>
    </source>
</evidence>
<keyword evidence="10 12" id="KW-0238">DNA-binding</keyword>
<evidence type="ECO:0000313" key="15">
    <source>
        <dbReference type="EMBL" id="WOJ96950.1"/>
    </source>
</evidence>
<dbReference type="HAMAP" id="MF_00974">
    <property type="entry name" value="DNA_primase_DnaG"/>
    <property type="match status" value="1"/>
</dbReference>
<dbReference type="InterPro" id="IPR037068">
    <property type="entry name" value="DNA_primase_core_N_sf"/>
</dbReference>
<dbReference type="Pfam" id="PF13662">
    <property type="entry name" value="Toprim_4"/>
    <property type="match status" value="1"/>
</dbReference>
<dbReference type="PANTHER" id="PTHR30313:SF2">
    <property type="entry name" value="DNA PRIMASE"/>
    <property type="match status" value="1"/>
</dbReference>
<dbReference type="RefSeq" id="WP_407327636.1">
    <property type="nucleotide sequence ID" value="NZ_CP136865.1"/>
</dbReference>
<keyword evidence="11 12" id="KW-0804">Transcription</keyword>
<dbReference type="Pfam" id="PF01807">
    <property type="entry name" value="Zn_ribbon_DnaG"/>
    <property type="match status" value="1"/>
</dbReference>
<comment type="domain">
    <text evidence="12">Contains an N-terminal zinc-binding domain, a central core domain that contains the primase activity, and a C-terminal DnaB-binding domain.</text>
</comment>
<dbReference type="PANTHER" id="PTHR30313">
    <property type="entry name" value="DNA PRIMASE"/>
    <property type="match status" value="1"/>
</dbReference>
<name>A0ABZ0ICW7_9GAMM</name>
<comment type="similarity">
    <text evidence="12">Belongs to the DnaG primase family.</text>
</comment>
<dbReference type="Pfam" id="PF08275">
    <property type="entry name" value="DNAG_N"/>
    <property type="match status" value="1"/>
</dbReference>
<feature type="domain" description="Toprim" evidence="14">
    <location>
        <begin position="262"/>
        <end position="348"/>
    </location>
</feature>
<evidence type="ECO:0000256" key="8">
    <source>
        <dbReference type="ARBA" id="ARBA00022833"/>
    </source>
</evidence>
<sequence length="654" mass="72013">MAGRIPQSFIDDLLDRVDIVDVIDRRVKLKKTGKNFSARCPFHDEKSPSFSVNPEKQFYYCFGCGAGGNALGFIMDYENIDFPQAVENLATGVGLEVVREESRGQSGSPQGESPNKPLYELMERSAAFYKDALKQHPDRQPAIDYLKNRGLTGVVARDFGLGVAPPGWDNLRKFLGDGEGIEERAITAGMLVKNDKGRVYDRFRDRIVFPIRDRRGRVIAFGGRVLGDDKPKYLNSPESPIFHKGRELYGLYEARRANRKLERIIVVEGYMDVIALAQAGISYAVATLGTATSTEHLERIFRVVPEVIFCFDGDEAGRKAAERAMHNTLPTMADGRQARFLFLREGEDPDSLVRKDGTQVFLDLVQAAVPLEEFLFQSQAAGLDIGTMEGRASLSKRALPLIRILPEGVYRELMFQSLAQRTGLELASLMKLELPPPEPPPAEDAPRYEAGYDGSSDSGQGGDYDPGHDNGYFASMDDAPMPDDGSWGSADDDQGPRQRSPLDKAPGAHATLTQAAIALLLHKPAVAALADAHALSALSGREGDLLKAIIELLQKRPESSTGMLLGHWHGSSEGELLAELAGQERLIPTEGIEAQFQDIIRRLTSLPLRQRIVEEISGLKSRPYTQLTADDKARLPELLRALRDLDTRSGPTSQ</sequence>
<reference evidence="15 16" key="1">
    <citation type="submission" date="2023-10" db="EMBL/GenBank/DDBJ databases">
        <title>Two novel species belonging to the OM43/NOR5 clade.</title>
        <authorList>
            <person name="Park M."/>
        </authorList>
    </citation>
    <scope>NUCLEOTIDE SEQUENCE [LARGE SCALE GENOMIC DNA]</scope>
    <source>
        <strain evidence="15 16">IMCC45268</strain>
    </source>
</reference>
<comment type="cofactor">
    <cofactor evidence="12">
        <name>Zn(2+)</name>
        <dbReference type="ChEBI" id="CHEBI:29105"/>
    </cofactor>
    <text evidence="12">Binds 1 zinc ion per monomer.</text>
</comment>
<feature type="region of interest" description="Disordered" evidence="13">
    <location>
        <begin position="432"/>
        <end position="505"/>
    </location>
</feature>
<evidence type="ECO:0000313" key="16">
    <source>
        <dbReference type="Proteomes" id="UP001626549"/>
    </source>
</evidence>
<dbReference type="SMART" id="SM00493">
    <property type="entry name" value="TOPRIM"/>
    <property type="match status" value="1"/>
</dbReference>
<protein>
    <recommendedName>
        <fullName evidence="12">DNA primase</fullName>
        <ecNumber evidence="12">2.7.7.101</ecNumber>
    </recommendedName>
</protein>
<dbReference type="InterPro" id="IPR034151">
    <property type="entry name" value="TOPRIM_DnaG_bac"/>
</dbReference>
<comment type="function">
    <text evidence="12">RNA polymerase that catalyzes the synthesis of short RNA molecules used as primers for DNA polymerase during DNA replication.</text>
</comment>
<dbReference type="InterPro" id="IPR002694">
    <property type="entry name" value="Znf_CHC2"/>
</dbReference>
<keyword evidence="5 12" id="KW-0235">DNA replication</keyword>
<dbReference type="InterPro" id="IPR013264">
    <property type="entry name" value="DNAG_N"/>
</dbReference>
<keyword evidence="7 12" id="KW-0863">Zinc-finger</keyword>
<evidence type="ECO:0000256" key="13">
    <source>
        <dbReference type="SAM" id="MobiDB-lite"/>
    </source>
</evidence>
<dbReference type="InterPro" id="IPR019475">
    <property type="entry name" value="DNA_primase_DnaB-bd"/>
</dbReference>
<evidence type="ECO:0000256" key="5">
    <source>
        <dbReference type="ARBA" id="ARBA00022705"/>
    </source>
</evidence>
<keyword evidence="4 12" id="KW-0548">Nucleotidyltransferase</keyword>
<evidence type="ECO:0000256" key="1">
    <source>
        <dbReference type="ARBA" id="ARBA00022478"/>
    </source>
</evidence>
<evidence type="ECO:0000256" key="3">
    <source>
        <dbReference type="ARBA" id="ARBA00022679"/>
    </source>
</evidence>
<evidence type="ECO:0000256" key="6">
    <source>
        <dbReference type="ARBA" id="ARBA00022723"/>
    </source>
</evidence>
<feature type="zinc finger region" description="CHC2-type" evidence="12">
    <location>
        <begin position="40"/>
        <end position="64"/>
    </location>
</feature>